<accession>A0A6J4TVS0</accession>
<feature type="region of interest" description="Disordered" evidence="1">
    <location>
        <begin position="1"/>
        <end position="147"/>
    </location>
</feature>
<feature type="compositionally biased region" description="Pro residues" evidence="1">
    <location>
        <begin position="16"/>
        <end position="32"/>
    </location>
</feature>
<organism evidence="2">
    <name type="scientific">uncultured Thermoleophilia bacterium</name>
    <dbReference type="NCBI Taxonomy" id="1497501"/>
    <lineage>
        <taxon>Bacteria</taxon>
        <taxon>Bacillati</taxon>
        <taxon>Actinomycetota</taxon>
        <taxon>Thermoleophilia</taxon>
        <taxon>environmental samples</taxon>
    </lineage>
</organism>
<feature type="compositionally biased region" description="Low complexity" evidence="1">
    <location>
        <begin position="67"/>
        <end position="77"/>
    </location>
</feature>
<feature type="compositionally biased region" description="Basic residues" evidence="1">
    <location>
        <begin position="1"/>
        <end position="12"/>
    </location>
</feature>
<feature type="compositionally biased region" description="Basic residues" evidence="1">
    <location>
        <begin position="78"/>
        <end position="116"/>
    </location>
</feature>
<dbReference type="AlphaFoldDB" id="A0A6J4TVS0"/>
<feature type="compositionally biased region" description="Basic residues" evidence="1">
    <location>
        <begin position="126"/>
        <end position="135"/>
    </location>
</feature>
<sequence length="147" mass="16913">ATTSRPRRRRPRPDHPCPPRPGRPCGGRPPPRALRLRGAVRGRRLRRPRPRRRRDPPVGRHGRELAVARGPAGAAGPLRRRVVPGRHGQLSHRGHGRRRALRRARARRRPPPRLARRREPDGPRHAGVRHRRPRRQPPDVLLPGRLL</sequence>
<evidence type="ECO:0000313" key="2">
    <source>
        <dbReference type="EMBL" id="CAA9533463.1"/>
    </source>
</evidence>
<gene>
    <name evidence="2" type="ORF">AVDCRST_MAG79-1127</name>
</gene>
<feature type="non-terminal residue" evidence="2">
    <location>
        <position position="1"/>
    </location>
</feature>
<feature type="compositionally biased region" description="Basic residues" evidence="1">
    <location>
        <begin position="34"/>
        <end position="54"/>
    </location>
</feature>
<dbReference type="EMBL" id="CADCWC010000186">
    <property type="protein sequence ID" value="CAA9533463.1"/>
    <property type="molecule type" value="Genomic_DNA"/>
</dbReference>
<feature type="non-terminal residue" evidence="2">
    <location>
        <position position="147"/>
    </location>
</feature>
<name>A0A6J4TVS0_9ACTN</name>
<evidence type="ECO:0000256" key="1">
    <source>
        <dbReference type="SAM" id="MobiDB-lite"/>
    </source>
</evidence>
<proteinExistence type="predicted"/>
<protein>
    <submittedName>
        <fullName evidence="2">Uncharacterized protein</fullName>
    </submittedName>
</protein>
<feature type="compositionally biased region" description="Basic and acidic residues" evidence="1">
    <location>
        <begin position="55"/>
        <end position="66"/>
    </location>
</feature>
<reference evidence="2" key="1">
    <citation type="submission" date="2020-02" db="EMBL/GenBank/DDBJ databases">
        <authorList>
            <person name="Meier V. D."/>
        </authorList>
    </citation>
    <scope>NUCLEOTIDE SEQUENCE</scope>
    <source>
        <strain evidence="2">AVDCRST_MAG79</strain>
    </source>
</reference>